<dbReference type="Gene3D" id="2.70.70.10">
    <property type="entry name" value="Glucose Permease (Domain IIA)"/>
    <property type="match status" value="1"/>
</dbReference>
<evidence type="ECO:0000313" key="8">
    <source>
        <dbReference type="Ensembl" id="ENSCPRP00005015505.1"/>
    </source>
</evidence>
<proteinExistence type="inferred from homology"/>
<dbReference type="GeneTree" id="ENSGT00390000015484"/>
<dbReference type="RefSeq" id="XP_019390671.1">
    <property type="nucleotide sequence ID" value="XM_019535126.1"/>
</dbReference>
<keyword evidence="9" id="KW-1185">Reference proteome</keyword>
<evidence type="ECO:0000256" key="6">
    <source>
        <dbReference type="SAM" id="SignalP"/>
    </source>
</evidence>
<protein>
    <submittedName>
        <fullName evidence="8">Leukocyte cell-derived chemotaxin-2-like</fullName>
    </submittedName>
</protein>
<dbReference type="Ensembl" id="ENSCPRT00005018187.1">
    <property type="protein sequence ID" value="ENSCPRP00005015505.1"/>
    <property type="gene ID" value="ENSCPRG00005010872.1"/>
</dbReference>
<gene>
    <name evidence="8" type="primary">LOC109310111</name>
</gene>
<keyword evidence="2 6" id="KW-0732">Signal</keyword>
<dbReference type="PANTHER" id="PTHR11329:SF0">
    <property type="entry name" value="LEUKOCYTE CELL-DERIVED CHEMOTAXIN-2"/>
    <property type="match status" value="1"/>
</dbReference>
<evidence type="ECO:0000313" key="9">
    <source>
        <dbReference type="Proteomes" id="UP000594220"/>
    </source>
</evidence>
<evidence type="ECO:0000256" key="1">
    <source>
        <dbReference type="ARBA" id="ARBA00022723"/>
    </source>
</evidence>
<keyword evidence="1" id="KW-0479">Metal-binding</keyword>
<keyword evidence="4" id="KW-1015">Disulfide bond</keyword>
<organism evidence="8 9">
    <name type="scientific">Crocodylus porosus</name>
    <name type="common">Saltwater crocodile</name>
    <name type="synonym">Estuarine crocodile</name>
    <dbReference type="NCBI Taxonomy" id="8502"/>
    <lineage>
        <taxon>Eukaryota</taxon>
        <taxon>Metazoa</taxon>
        <taxon>Chordata</taxon>
        <taxon>Craniata</taxon>
        <taxon>Vertebrata</taxon>
        <taxon>Euteleostomi</taxon>
        <taxon>Archelosauria</taxon>
        <taxon>Archosauria</taxon>
        <taxon>Crocodylia</taxon>
        <taxon>Longirostres</taxon>
        <taxon>Crocodylidae</taxon>
        <taxon>Crocodylus</taxon>
    </lineage>
</organism>
<reference evidence="8" key="2">
    <citation type="submission" date="2025-09" db="UniProtKB">
        <authorList>
            <consortium name="Ensembl"/>
        </authorList>
    </citation>
    <scope>IDENTIFICATION</scope>
</reference>
<keyword evidence="3" id="KW-0862">Zinc</keyword>
<evidence type="ECO:0000259" key="7">
    <source>
        <dbReference type="Pfam" id="PF01551"/>
    </source>
</evidence>
<accession>A0A7M4EYD2</accession>
<dbReference type="Proteomes" id="UP000594220">
    <property type="component" value="Unplaced"/>
</dbReference>
<dbReference type="GO" id="GO:0046872">
    <property type="term" value="F:metal ion binding"/>
    <property type="evidence" value="ECO:0007669"/>
    <property type="project" value="UniProtKB-KW"/>
</dbReference>
<feature type="chain" id="PRO_5029846746" evidence="6">
    <location>
        <begin position="19"/>
        <end position="152"/>
    </location>
</feature>
<comment type="similarity">
    <text evidence="5">Belongs to the LECT2/MIM-1 family.</text>
</comment>
<sequence>MLTIKVIVLAGLLSIVAAGPWGQICVGNPRNSRRTCDRHGCGHYGASRLNGKKHLGVDVLCQDGSTVRAPFSGTIIRQAKPYTRDNAINNGIQLSGSGYCIQMFYIRPVKYRGPIKKGETLGTMLPMQRVYPKIQSHVHIQNCDRTNPTSNL</sequence>
<dbReference type="OrthoDB" id="5911921at2759"/>
<dbReference type="InterPro" id="IPR011055">
    <property type="entry name" value="Dup_hybrid_motif"/>
</dbReference>
<dbReference type="PANTHER" id="PTHR11329">
    <property type="entry name" value="LEUKOCYTE CELL-DERIVED CHEMOTAXIN 2"/>
    <property type="match status" value="1"/>
</dbReference>
<feature type="domain" description="M23ase beta-sheet core" evidence="7">
    <location>
        <begin position="53"/>
        <end position="142"/>
    </location>
</feature>
<dbReference type="OMA" id="AVSCEHI"/>
<evidence type="ECO:0000256" key="2">
    <source>
        <dbReference type="ARBA" id="ARBA00022729"/>
    </source>
</evidence>
<evidence type="ECO:0000256" key="5">
    <source>
        <dbReference type="ARBA" id="ARBA00024361"/>
    </source>
</evidence>
<dbReference type="InterPro" id="IPR008663">
    <property type="entry name" value="LECT2"/>
</dbReference>
<dbReference type="InterPro" id="IPR016047">
    <property type="entry name" value="M23ase_b-sheet_dom"/>
</dbReference>
<name>A0A7M4EYD2_CROPO</name>
<dbReference type="Pfam" id="PF01551">
    <property type="entry name" value="Peptidase_M23"/>
    <property type="match status" value="1"/>
</dbReference>
<dbReference type="AlphaFoldDB" id="A0A7M4EYD2"/>
<dbReference type="GeneID" id="109310111"/>
<evidence type="ECO:0000256" key="3">
    <source>
        <dbReference type="ARBA" id="ARBA00022833"/>
    </source>
</evidence>
<dbReference type="KEGG" id="cpoo:109310111"/>
<feature type="signal peptide" evidence="6">
    <location>
        <begin position="1"/>
        <end position="18"/>
    </location>
</feature>
<evidence type="ECO:0000256" key="4">
    <source>
        <dbReference type="ARBA" id="ARBA00023157"/>
    </source>
</evidence>
<reference evidence="8" key="1">
    <citation type="submission" date="2025-08" db="UniProtKB">
        <authorList>
            <consortium name="Ensembl"/>
        </authorList>
    </citation>
    <scope>IDENTIFICATION</scope>
</reference>